<dbReference type="Proteomes" id="UP000322634">
    <property type="component" value="Unassembled WGS sequence"/>
</dbReference>
<name>A0A5D0U9P3_9ACTN</name>
<evidence type="ECO:0000313" key="3">
    <source>
        <dbReference type="Proteomes" id="UP000322634"/>
    </source>
</evidence>
<dbReference type="SUPFAM" id="SSF53474">
    <property type="entry name" value="alpha/beta-Hydrolases"/>
    <property type="match status" value="1"/>
</dbReference>
<gene>
    <name evidence="2" type="ORF">FXF65_16400</name>
</gene>
<dbReference type="EMBL" id="VSFF01000006">
    <property type="protein sequence ID" value="TYC14436.1"/>
    <property type="molecule type" value="Genomic_DNA"/>
</dbReference>
<feature type="chain" id="PRO_5038452279" evidence="1">
    <location>
        <begin position="36"/>
        <end position="430"/>
    </location>
</feature>
<dbReference type="GO" id="GO:0004806">
    <property type="term" value="F:triacylglycerol lipase activity"/>
    <property type="evidence" value="ECO:0007669"/>
    <property type="project" value="InterPro"/>
</dbReference>
<dbReference type="InterPro" id="IPR029058">
    <property type="entry name" value="AB_hydrolase_fold"/>
</dbReference>
<protein>
    <submittedName>
        <fullName evidence="2">Alpha/beta fold hydrolase</fullName>
    </submittedName>
</protein>
<dbReference type="PANTHER" id="PTHR34853">
    <property type="match status" value="1"/>
</dbReference>
<sequence>MREPGPEGFGQRMRTMTGARMRLFALAAAALTAAAAPVTWAVKAQAETPERVVVTASDARAARGTIVSAEAVAGMTRDEVVQYLAQAGADTAGARHGLDAYRIVYRTIAPDKRPTTAGGLVVLPRDGSRDLRVVAYEHGTMISKAQAPSVQPQQRADAFLFGSAGYAAVAPDYLGLGLGPGRHPYGDVSSEVTASADLLRAARTFAAKQQRRLRSRVLVSGFSQGGAAAMGLARALQRGQVPYYRLAAVAPISGAYDVQNAEIPAALSGDSLDPRRATLYFAYSLTALNRIHHFYEQPSEVFNEPYAGIVEDLFDGEHTDRDVAMALPATPQELLTPRFIAWASEPTGNLLNALRSNDTTCTDWKPRVPVRLYAATGDKDVSILNAKHCVAALRANGVEAPLTDFGDVPHGASKRAALPEILTWFDGLKP</sequence>
<keyword evidence="1" id="KW-0732">Signal</keyword>
<dbReference type="OrthoDB" id="4857813at2"/>
<organism evidence="2 3">
    <name type="scientific">Actinomadura syzygii</name>
    <dbReference type="NCBI Taxonomy" id="1427538"/>
    <lineage>
        <taxon>Bacteria</taxon>
        <taxon>Bacillati</taxon>
        <taxon>Actinomycetota</taxon>
        <taxon>Actinomycetes</taxon>
        <taxon>Streptosporangiales</taxon>
        <taxon>Thermomonosporaceae</taxon>
        <taxon>Actinomadura</taxon>
    </lineage>
</organism>
<dbReference type="PIRSF" id="PIRSF029171">
    <property type="entry name" value="Esterase_LipA"/>
    <property type="match status" value="1"/>
</dbReference>
<accession>A0A5D0U9P3</accession>
<dbReference type="AlphaFoldDB" id="A0A5D0U9P3"/>
<feature type="signal peptide" evidence="1">
    <location>
        <begin position="1"/>
        <end position="35"/>
    </location>
</feature>
<dbReference type="Gene3D" id="3.40.50.1820">
    <property type="entry name" value="alpha/beta hydrolase"/>
    <property type="match status" value="1"/>
</dbReference>
<keyword evidence="2" id="KW-0378">Hydrolase</keyword>
<dbReference type="PANTHER" id="PTHR34853:SF1">
    <property type="entry name" value="LIPASE 5"/>
    <property type="match status" value="1"/>
</dbReference>
<dbReference type="InterPro" id="IPR005152">
    <property type="entry name" value="Lipase_secreted"/>
</dbReference>
<dbReference type="GO" id="GO:0016042">
    <property type="term" value="P:lipid catabolic process"/>
    <property type="evidence" value="ECO:0007669"/>
    <property type="project" value="InterPro"/>
</dbReference>
<keyword evidence="3" id="KW-1185">Reference proteome</keyword>
<reference evidence="2 3" key="1">
    <citation type="submission" date="2019-08" db="EMBL/GenBank/DDBJ databases">
        <title>Actinomadura sp. nov. CYP1-5 isolated from mountain soil.</title>
        <authorList>
            <person name="Songsumanus A."/>
            <person name="Kuncharoen N."/>
            <person name="Kudo T."/>
            <person name="Yuki M."/>
            <person name="Igarashi Y."/>
            <person name="Tanasupawat S."/>
        </authorList>
    </citation>
    <scope>NUCLEOTIDE SEQUENCE [LARGE SCALE GENOMIC DNA]</scope>
    <source>
        <strain evidence="2 3">GKU157</strain>
    </source>
</reference>
<proteinExistence type="predicted"/>
<evidence type="ECO:0000313" key="2">
    <source>
        <dbReference type="EMBL" id="TYC14436.1"/>
    </source>
</evidence>
<dbReference type="Gene3D" id="1.10.260.160">
    <property type="match status" value="1"/>
</dbReference>
<comment type="caution">
    <text evidence="2">The sequence shown here is derived from an EMBL/GenBank/DDBJ whole genome shotgun (WGS) entry which is preliminary data.</text>
</comment>
<evidence type="ECO:0000256" key="1">
    <source>
        <dbReference type="SAM" id="SignalP"/>
    </source>
</evidence>